<reference evidence="6 7" key="1">
    <citation type="submission" date="2014-09" db="EMBL/GenBank/DDBJ databases">
        <authorList>
            <person name="Hornung B.V."/>
        </authorList>
    </citation>
    <scope>NUCLEOTIDE SEQUENCE [LARGE SCALE GENOMIC DNA]</scope>
    <source>
        <strain evidence="6 7">FRIFI</strain>
    </source>
</reference>
<protein>
    <submittedName>
        <fullName evidence="6">Flavoprotein protein</fullName>
    </submittedName>
</protein>
<comment type="cofactor">
    <cofactor evidence="1">
        <name>FAD</name>
        <dbReference type="ChEBI" id="CHEBI:57692"/>
    </cofactor>
</comment>
<dbReference type="Pfam" id="PF22780">
    <property type="entry name" value="HI0933_like_1st"/>
    <property type="match status" value="1"/>
</dbReference>
<dbReference type="RefSeq" id="WP_166505401.1">
    <property type="nucleotide sequence ID" value="NZ_JAKNTL010000007.1"/>
</dbReference>
<dbReference type="EMBL" id="LN650648">
    <property type="protein sequence ID" value="CEI72888.1"/>
    <property type="molecule type" value="Genomic_DNA"/>
</dbReference>
<evidence type="ECO:0000256" key="3">
    <source>
        <dbReference type="ARBA" id="ARBA00022827"/>
    </source>
</evidence>
<dbReference type="Pfam" id="PF03486">
    <property type="entry name" value="HI0933_like"/>
    <property type="match status" value="1"/>
</dbReference>
<dbReference type="KEGG" id="rhom:FRIFI_1353"/>
<dbReference type="SUPFAM" id="SSF51905">
    <property type="entry name" value="FAD/NAD(P)-binding domain"/>
    <property type="match status" value="1"/>
</dbReference>
<dbReference type="PRINTS" id="PR00368">
    <property type="entry name" value="FADPNR"/>
</dbReference>
<evidence type="ECO:0000313" key="7">
    <source>
        <dbReference type="Proteomes" id="UP000245695"/>
    </source>
</evidence>
<dbReference type="Gene3D" id="2.40.30.10">
    <property type="entry name" value="Translation factors"/>
    <property type="match status" value="1"/>
</dbReference>
<accession>A0A2P2BR83</accession>
<dbReference type="NCBIfam" id="TIGR00275">
    <property type="entry name" value="aminoacetone oxidase family FAD-binding enzyme"/>
    <property type="match status" value="1"/>
</dbReference>
<sequence>MSKVIVVGGGPSGMMAAITASKNNNEVILIERNEELGKKLRVTGGGRCNLTNYRDIEDFFDKIVTNKKFLYSSFYTFTNHSLLEYFKSNGLEYIIEDFNDHKVYTKSGKSEEVIDILKNDLKDNSVKVIYNKQVIDIIVENDAVSGVILNDGQNIKGDKVIISTGGKSYPHTGSDGSMYDILVKHNHTLKKIYPALTPLTIKEHWIKNLQGVSIQNVEISCKIRNKKIYQVGDILFAHFGLTGPCVLKLSSYINKYVEDNLIELNIDFLPNTSSDEISKIIRENPNKNIINNLRRLLPQNFLKEVLKILNLTDKKANELTKTDEEKIISYIKSMKLTCNGTKGIKTSQVTSGGISVKEINSSTMESKIIKNLYLTGELIDIDAETGGYNLQIAFSTGYLAGISV</sequence>
<organism evidence="6 7">
    <name type="scientific">Romboutsia hominis</name>
    <dbReference type="NCBI Taxonomy" id="1507512"/>
    <lineage>
        <taxon>Bacteria</taxon>
        <taxon>Bacillati</taxon>
        <taxon>Bacillota</taxon>
        <taxon>Clostridia</taxon>
        <taxon>Peptostreptococcales</taxon>
        <taxon>Peptostreptococcaceae</taxon>
        <taxon>Romboutsia</taxon>
    </lineage>
</organism>
<evidence type="ECO:0000256" key="2">
    <source>
        <dbReference type="ARBA" id="ARBA00022630"/>
    </source>
</evidence>
<gene>
    <name evidence="6" type="ORF">FRIFI_1353</name>
</gene>
<feature type="domain" description="RsdA/BaiN/AoA(So)-like Rossmann fold-like" evidence="4">
    <location>
        <begin position="3"/>
        <end position="401"/>
    </location>
</feature>
<proteinExistence type="predicted"/>
<feature type="domain" description="RsdA/BaiN/AoA(So)-like insert" evidence="5">
    <location>
        <begin position="193"/>
        <end position="349"/>
    </location>
</feature>
<evidence type="ECO:0000313" key="6">
    <source>
        <dbReference type="EMBL" id="CEI72888.1"/>
    </source>
</evidence>
<dbReference type="AlphaFoldDB" id="A0A2P2BR83"/>
<dbReference type="InterPro" id="IPR036188">
    <property type="entry name" value="FAD/NAD-bd_sf"/>
</dbReference>
<dbReference type="Gene3D" id="3.50.50.60">
    <property type="entry name" value="FAD/NAD(P)-binding domain"/>
    <property type="match status" value="1"/>
</dbReference>
<dbReference type="PANTHER" id="PTHR42887">
    <property type="entry name" value="OS12G0638800 PROTEIN"/>
    <property type="match status" value="1"/>
</dbReference>
<dbReference type="SUPFAM" id="SSF160996">
    <property type="entry name" value="HI0933 insert domain-like"/>
    <property type="match status" value="1"/>
</dbReference>
<dbReference type="InterPro" id="IPR023166">
    <property type="entry name" value="BaiN-like_dom_sf"/>
</dbReference>
<evidence type="ECO:0000259" key="5">
    <source>
        <dbReference type="Pfam" id="PF22780"/>
    </source>
</evidence>
<dbReference type="PRINTS" id="PR00411">
    <property type="entry name" value="PNDRDTASEI"/>
</dbReference>
<dbReference type="Proteomes" id="UP000245695">
    <property type="component" value="Chromosome 1"/>
</dbReference>
<keyword evidence="7" id="KW-1185">Reference proteome</keyword>
<evidence type="ECO:0000259" key="4">
    <source>
        <dbReference type="Pfam" id="PF03486"/>
    </source>
</evidence>
<dbReference type="Gene3D" id="1.10.8.260">
    <property type="entry name" value="HI0933 insert domain-like"/>
    <property type="match status" value="1"/>
</dbReference>
<dbReference type="InterPro" id="IPR055178">
    <property type="entry name" value="RsdA/BaiN/AoA(So)-like_dom"/>
</dbReference>
<evidence type="ECO:0000256" key="1">
    <source>
        <dbReference type="ARBA" id="ARBA00001974"/>
    </source>
</evidence>
<dbReference type="InterPro" id="IPR057661">
    <property type="entry name" value="RsdA/BaiN/AoA(So)_Rossmann"/>
</dbReference>
<dbReference type="InterPro" id="IPR004792">
    <property type="entry name" value="BaiN-like"/>
</dbReference>
<dbReference type="PANTHER" id="PTHR42887:SF2">
    <property type="entry name" value="OS12G0638800 PROTEIN"/>
    <property type="match status" value="1"/>
</dbReference>
<keyword evidence="3" id="KW-0274">FAD</keyword>
<name>A0A2P2BR83_9FIRM</name>
<keyword evidence="2" id="KW-0285">Flavoprotein</keyword>